<evidence type="ECO:0000259" key="5">
    <source>
        <dbReference type="PROSITE" id="PS50931"/>
    </source>
</evidence>
<comment type="similarity">
    <text evidence="1">Belongs to the LysR transcriptional regulatory family.</text>
</comment>
<evidence type="ECO:0000256" key="4">
    <source>
        <dbReference type="ARBA" id="ARBA00023163"/>
    </source>
</evidence>
<dbReference type="Gene3D" id="1.10.10.10">
    <property type="entry name" value="Winged helix-like DNA-binding domain superfamily/Winged helix DNA-binding domain"/>
    <property type="match status" value="1"/>
</dbReference>
<dbReference type="SUPFAM" id="SSF53850">
    <property type="entry name" value="Periplasmic binding protein-like II"/>
    <property type="match status" value="1"/>
</dbReference>
<keyword evidence="7" id="KW-1185">Reference proteome</keyword>
<dbReference type="InterPro" id="IPR000847">
    <property type="entry name" value="LysR_HTH_N"/>
</dbReference>
<accession>A0ABX0YL07</accession>
<organism evidence="6 7">
    <name type="scientific">Streptomyces thermoviolaceus subsp. thermoviolaceus</name>
    <dbReference type="NCBI Taxonomy" id="66860"/>
    <lineage>
        <taxon>Bacteria</taxon>
        <taxon>Bacillati</taxon>
        <taxon>Actinomycetota</taxon>
        <taxon>Actinomycetes</taxon>
        <taxon>Kitasatosporales</taxon>
        <taxon>Streptomycetaceae</taxon>
        <taxon>Streptomyces</taxon>
    </lineage>
</organism>
<dbReference type="PROSITE" id="PS50931">
    <property type="entry name" value="HTH_LYSR"/>
    <property type="match status" value="1"/>
</dbReference>
<dbReference type="PRINTS" id="PR00039">
    <property type="entry name" value="HTHLYSR"/>
</dbReference>
<comment type="caution">
    <text evidence="6">The sequence shown here is derived from an EMBL/GenBank/DDBJ whole genome shotgun (WGS) entry which is preliminary data.</text>
</comment>
<keyword evidence="4" id="KW-0804">Transcription</keyword>
<keyword evidence="3" id="KW-0238">DNA-binding</keyword>
<dbReference type="Pfam" id="PF03466">
    <property type="entry name" value="LysR_substrate"/>
    <property type="match status" value="1"/>
</dbReference>
<dbReference type="EMBL" id="JAATEL010000002">
    <property type="protein sequence ID" value="NJP13187.1"/>
    <property type="molecule type" value="Genomic_DNA"/>
</dbReference>
<gene>
    <name evidence="6" type="ORF">HCJ95_02505</name>
</gene>
<dbReference type="CDD" id="cd08414">
    <property type="entry name" value="PBP2_LTTR_aromatics_like"/>
    <property type="match status" value="1"/>
</dbReference>
<dbReference type="InterPro" id="IPR036390">
    <property type="entry name" value="WH_DNA-bd_sf"/>
</dbReference>
<dbReference type="InterPro" id="IPR036388">
    <property type="entry name" value="WH-like_DNA-bd_sf"/>
</dbReference>
<dbReference type="Gene3D" id="3.40.190.10">
    <property type="entry name" value="Periplasmic binding protein-like II"/>
    <property type="match status" value="2"/>
</dbReference>
<reference evidence="6 7" key="1">
    <citation type="submission" date="2020-03" db="EMBL/GenBank/DDBJ databases">
        <title>WGS of actinomycetes isolated from Thailand.</title>
        <authorList>
            <person name="Thawai C."/>
        </authorList>
    </citation>
    <scope>NUCLEOTIDE SEQUENCE [LARGE SCALE GENOMIC DNA]</scope>
    <source>
        <strain evidence="6 7">NBRC 13905</strain>
    </source>
</reference>
<dbReference type="Pfam" id="PF00126">
    <property type="entry name" value="HTH_1"/>
    <property type="match status" value="1"/>
</dbReference>
<evidence type="ECO:0000313" key="7">
    <source>
        <dbReference type="Proteomes" id="UP000635996"/>
    </source>
</evidence>
<keyword evidence="2" id="KW-0805">Transcription regulation</keyword>
<feature type="domain" description="HTH lysR-type" evidence="5">
    <location>
        <begin position="3"/>
        <end position="60"/>
    </location>
</feature>
<dbReference type="PANTHER" id="PTHR30346:SF0">
    <property type="entry name" value="HCA OPERON TRANSCRIPTIONAL ACTIVATOR HCAR"/>
    <property type="match status" value="1"/>
</dbReference>
<name>A0ABX0YL07_STRTL</name>
<dbReference type="SUPFAM" id="SSF46785">
    <property type="entry name" value="Winged helix' DNA-binding domain"/>
    <property type="match status" value="1"/>
</dbReference>
<proteinExistence type="inferred from homology"/>
<dbReference type="Proteomes" id="UP000635996">
    <property type="component" value="Unassembled WGS sequence"/>
</dbReference>
<evidence type="ECO:0000313" key="6">
    <source>
        <dbReference type="EMBL" id="NJP13187.1"/>
    </source>
</evidence>
<sequence>MDVDLRKLRYFVAVAEELHFGRAAERLFIAQPALSRQVRALEEELGVQLLRRDRRGTALTPAGAQLLEDALPLLAASAAMVRRVTAAATEKPVFTIGFMPGITVTPAVRALKERHASVSVRLVRTSWNDQVEVLSDGRADVSIVRLPVDQNGLTVQPLFTEPRLAVLPADHPLAGKPAVGVVDLADDHLLQDPEAVPEWRDVARELRTGERDDVPPLHSVEEKLELVASGAGICVLPLSTAAFYTRPDVVAVPVDDIGPSRVCLAWIAARRSRLIRDFAEVASALAPAAVR</sequence>
<evidence type="ECO:0000256" key="3">
    <source>
        <dbReference type="ARBA" id="ARBA00023125"/>
    </source>
</evidence>
<evidence type="ECO:0000256" key="1">
    <source>
        <dbReference type="ARBA" id="ARBA00009437"/>
    </source>
</evidence>
<dbReference type="PANTHER" id="PTHR30346">
    <property type="entry name" value="TRANSCRIPTIONAL DUAL REGULATOR HCAR-RELATED"/>
    <property type="match status" value="1"/>
</dbReference>
<dbReference type="InterPro" id="IPR005119">
    <property type="entry name" value="LysR_subst-bd"/>
</dbReference>
<protein>
    <submittedName>
        <fullName evidence="6">LysR family transcriptional regulator</fullName>
    </submittedName>
</protein>
<evidence type="ECO:0000256" key="2">
    <source>
        <dbReference type="ARBA" id="ARBA00023015"/>
    </source>
</evidence>